<protein>
    <recommendedName>
        <fullName evidence="1">Secretion system C-terminal sorting domain-containing protein</fullName>
    </recommendedName>
</protein>
<sequence length="594" mass="64099">MKTVFTIILLLIFHLAQGQVRYFQREFNLNYVTPLYRHERLNGGIRTHFNFDANNPYYFVGIGTSYKNPALASPNNTADRLRFIRLGSLSNVLANRSHQYARDGKALNVQGNSITEIKIAAGNGGYVAVGAVSSNSVTGAIATGGSDVLFTNLNFNGFVVNSSRIDIAGGSDIAWSIKRSNTLAGGQPTWIICGESKQGATHTDSFVARVTSAGAIIWCNRFNFDPGGGLFNSAHCIAKQLVEDANGNIYVVGTLRDNTGNNGTDGLAFKLGPGGNLIWANNYHLASDDEFQAVRVTVDNNLIVGGFTNFTGLYNMQITKLTAAAGAIQFQNILRARNGNTTYPSKCYDILEAPGPNYYLAGVISQEGVNREMMYRTGAGGAGINWNSYNPMVFSVGFGLSYVPDNNCPGIAYFSSLKNTNNPVFSDSHIMKTDLTTKTCNFMFPKAPSNLASNLVRFARPRRMQPAGSVAGLTCTTVTYDDKLICKVDCPAAASVITPADSKLPEPPKANSKLVLAPNPVTQNLHIEAASLPTGAYQIELKDMLKGNTVLQRTNNLRTGTLTTDLDLSTIPSGVYLLTIKSGTLVLQQRVVKQ</sequence>
<proteinExistence type="predicted"/>
<evidence type="ECO:0000259" key="1">
    <source>
        <dbReference type="Pfam" id="PF18962"/>
    </source>
</evidence>
<evidence type="ECO:0000313" key="2">
    <source>
        <dbReference type="EMBL" id="PSR53690.1"/>
    </source>
</evidence>
<reference evidence="2 3" key="1">
    <citation type="submission" date="2018-03" db="EMBL/GenBank/DDBJ databases">
        <title>Adhaeribacter sp. HMF7605 Genome sequencing and assembly.</title>
        <authorList>
            <person name="Kang H."/>
            <person name="Kang J."/>
            <person name="Cha I."/>
            <person name="Kim H."/>
            <person name="Joh K."/>
        </authorList>
    </citation>
    <scope>NUCLEOTIDE SEQUENCE [LARGE SCALE GENOMIC DNA]</scope>
    <source>
        <strain evidence="2 3">HMF7605</strain>
    </source>
</reference>
<dbReference type="Pfam" id="PF18962">
    <property type="entry name" value="Por_Secre_tail"/>
    <property type="match status" value="1"/>
</dbReference>
<keyword evidence="3" id="KW-1185">Reference proteome</keyword>
<dbReference type="OrthoDB" id="291295at2"/>
<dbReference type="EMBL" id="PYFT01000001">
    <property type="protein sequence ID" value="PSR53690.1"/>
    <property type="molecule type" value="Genomic_DNA"/>
</dbReference>
<name>A0A2T2YDV3_9BACT</name>
<comment type="caution">
    <text evidence="2">The sequence shown here is derived from an EMBL/GenBank/DDBJ whole genome shotgun (WGS) entry which is preliminary data.</text>
</comment>
<accession>A0A2T2YDV3</accession>
<dbReference type="Proteomes" id="UP000240357">
    <property type="component" value="Unassembled WGS sequence"/>
</dbReference>
<organism evidence="2 3">
    <name type="scientific">Adhaeribacter arboris</name>
    <dbReference type="NCBI Taxonomy" id="2072846"/>
    <lineage>
        <taxon>Bacteria</taxon>
        <taxon>Pseudomonadati</taxon>
        <taxon>Bacteroidota</taxon>
        <taxon>Cytophagia</taxon>
        <taxon>Cytophagales</taxon>
        <taxon>Hymenobacteraceae</taxon>
        <taxon>Adhaeribacter</taxon>
    </lineage>
</organism>
<evidence type="ECO:0000313" key="3">
    <source>
        <dbReference type="Proteomes" id="UP000240357"/>
    </source>
</evidence>
<dbReference type="RefSeq" id="WP_106928567.1">
    <property type="nucleotide sequence ID" value="NZ_PYFT01000001.1"/>
</dbReference>
<feature type="domain" description="Secretion system C-terminal sorting" evidence="1">
    <location>
        <begin position="518"/>
        <end position="589"/>
    </location>
</feature>
<dbReference type="InterPro" id="IPR026444">
    <property type="entry name" value="Secre_tail"/>
</dbReference>
<gene>
    <name evidence="2" type="ORF">AHMF7605_09205</name>
</gene>
<dbReference type="NCBIfam" id="TIGR04183">
    <property type="entry name" value="Por_Secre_tail"/>
    <property type="match status" value="1"/>
</dbReference>
<dbReference type="AlphaFoldDB" id="A0A2T2YDV3"/>